<dbReference type="PANTHER" id="PTHR34978:SF3">
    <property type="entry name" value="SLR0241 PROTEIN"/>
    <property type="match status" value="1"/>
</dbReference>
<keyword evidence="1 3" id="KW-0472">Membrane</keyword>
<dbReference type="AlphaFoldDB" id="A0A238ZLE0"/>
<dbReference type="EMBL" id="FZNX01000007">
    <property type="protein sequence ID" value="SNR84215.1"/>
    <property type="molecule type" value="Genomic_DNA"/>
</dbReference>
<feature type="transmembrane region" description="Helical" evidence="3">
    <location>
        <begin position="89"/>
        <end position="113"/>
    </location>
</feature>
<keyword evidence="3" id="KW-1133">Transmembrane helix</keyword>
<evidence type="ECO:0000256" key="2">
    <source>
        <dbReference type="SAM" id="MobiDB-lite"/>
    </source>
</evidence>
<accession>A0A238ZLE0</accession>
<dbReference type="CDD" id="cd07341">
    <property type="entry name" value="M56_BlaR1_MecR1_like"/>
    <property type="match status" value="1"/>
</dbReference>
<comment type="subcellular location">
    <subcellularLocation>
        <location evidence="1">Cell outer membrane</location>
        <topology evidence="1">Multi-pass membrane protein</topology>
    </subcellularLocation>
</comment>
<evidence type="ECO:0000256" key="3">
    <source>
        <dbReference type="SAM" id="Phobius"/>
    </source>
</evidence>
<dbReference type="OrthoDB" id="1522859at2"/>
<sequence length="666" mass="77224">MDYFLKASGLVIILFLFYYIFLKNETFFKSIRWYFLIGLILVLSIPLIEIPIYVEQSINQLNTFNYSDLQITNVEVQENSINWIQIATYLYLFGFLFFCVKFLIQLFSLGYLLSKHQFIKQGNYYFVETSNNISPFSFFNVIIYNKSQFTIDELEQIINHEKAHVLQWHSVDTILAHLLVITLWFNPFVWLYKKAVQQNLEFLADEHALELANNQQLYQLTLLKTCKLNYCTEITNNFYNSLIKKRIIMLQKNRSTNKNQWKYALLLPILVAFILSFNTKIIAQEKKLVEIEEISNLKVDLLIDKTSIDEHLKEETSFFKNEFDISITFKGIKRNSDNEITAIKIDAKGENLRSKFSNSGSKPINPIKISYDSDTNSITIGNVSEIHDKHFSYKIHKSGDAKPKGKPNKNSNHIFISSDGKEKTWTIKDVEIDQDSDKSESIIYLTTIDNDSIISEKITLKGNGKNVWIHKNNESKKLKLIEEISDSLNLNREYNVKVNNLEYHFDDDTTIEIKNDDNSENVFIVKTDGNSINKHKIKNDNFVFITTPNEKPKYYLNGKEISQEEMEAINPDSIESVNVFKGEKAVEKYGKKAENGVVKITLKDHVNSKNSKPLFIVDDKEMNSKEAKEINPDNIKTMNVIKGNKAIEKYGKKAENGVIEITTKKE</sequence>
<name>A0A238ZLE0_9FLAO</name>
<evidence type="ECO:0000256" key="1">
    <source>
        <dbReference type="PROSITE-ProRule" id="PRU01360"/>
    </source>
</evidence>
<feature type="transmembrane region" description="Helical" evidence="3">
    <location>
        <begin position="6"/>
        <end position="22"/>
    </location>
</feature>
<dbReference type="InterPro" id="IPR039426">
    <property type="entry name" value="TonB-dep_rcpt-like"/>
</dbReference>
<evidence type="ECO:0000313" key="5">
    <source>
        <dbReference type="EMBL" id="SNR84215.1"/>
    </source>
</evidence>
<reference evidence="6" key="1">
    <citation type="submission" date="2017-06" db="EMBL/GenBank/DDBJ databases">
        <authorList>
            <person name="Varghese N."/>
            <person name="Submissions S."/>
        </authorList>
    </citation>
    <scope>NUCLEOTIDE SEQUENCE [LARGE SCALE GENOMIC DNA]</scope>
    <source>
        <strain evidence="6">DSM 27993</strain>
    </source>
</reference>
<dbReference type="InterPro" id="IPR052173">
    <property type="entry name" value="Beta-lactam_resp_regulator"/>
</dbReference>
<dbReference type="Gene3D" id="2.170.130.10">
    <property type="entry name" value="TonB-dependent receptor, plug domain"/>
    <property type="match status" value="2"/>
</dbReference>
<comment type="similarity">
    <text evidence="1">Belongs to the TonB-dependent receptor family.</text>
</comment>
<dbReference type="Proteomes" id="UP000198412">
    <property type="component" value="Unassembled WGS sequence"/>
</dbReference>
<keyword evidence="1" id="KW-0813">Transport</keyword>
<proteinExistence type="inferred from homology"/>
<feature type="transmembrane region" description="Helical" evidence="3">
    <location>
        <begin position="174"/>
        <end position="192"/>
    </location>
</feature>
<keyword evidence="1" id="KW-1134">Transmembrane beta strand</keyword>
<feature type="transmembrane region" description="Helical" evidence="3">
    <location>
        <begin position="263"/>
        <end position="283"/>
    </location>
</feature>
<evidence type="ECO:0000313" key="6">
    <source>
        <dbReference type="Proteomes" id="UP000198412"/>
    </source>
</evidence>
<dbReference type="InterPro" id="IPR037066">
    <property type="entry name" value="Plug_dom_sf"/>
</dbReference>
<protein>
    <submittedName>
        <fullName evidence="5">Signal transducer regulating beta-lactamase production, contains metallopeptidase domain</fullName>
    </submittedName>
</protein>
<dbReference type="RefSeq" id="WP_089379659.1">
    <property type="nucleotide sequence ID" value="NZ_FZNX01000007.1"/>
</dbReference>
<gene>
    <name evidence="5" type="ORF">SAMN04488111_3415</name>
</gene>
<dbReference type="PANTHER" id="PTHR34978">
    <property type="entry name" value="POSSIBLE SENSOR-TRANSDUCER PROTEIN BLAR"/>
    <property type="match status" value="1"/>
</dbReference>
<dbReference type="GO" id="GO:0009279">
    <property type="term" value="C:cell outer membrane"/>
    <property type="evidence" value="ECO:0007669"/>
    <property type="project" value="UniProtKB-SubCell"/>
</dbReference>
<feature type="region of interest" description="Disordered" evidence="2">
    <location>
        <begin position="396"/>
        <end position="415"/>
    </location>
</feature>
<feature type="domain" description="Peptidase M56" evidence="4">
    <location>
        <begin position="147"/>
        <end position="250"/>
    </location>
</feature>
<dbReference type="Pfam" id="PF05569">
    <property type="entry name" value="Peptidase_M56"/>
    <property type="match status" value="1"/>
</dbReference>
<evidence type="ECO:0000259" key="4">
    <source>
        <dbReference type="Pfam" id="PF05569"/>
    </source>
</evidence>
<keyword evidence="1" id="KW-0998">Cell outer membrane</keyword>
<feature type="transmembrane region" description="Helical" evidence="3">
    <location>
        <begin position="34"/>
        <end position="54"/>
    </location>
</feature>
<keyword evidence="6" id="KW-1185">Reference proteome</keyword>
<organism evidence="5 6">
    <name type="scientific">Lutibacter flavus</name>
    <dbReference type="NCBI Taxonomy" id="691689"/>
    <lineage>
        <taxon>Bacteria</taxon>
        <taxon>Pseudomonadati</taxon>
        <taxon>Bacteroidota</taxon>
        <taxon>Flavobacteriia</taxon>
        <taxon>Flavobacteriales</taxon>
        <taxon>Flavobacteriaceae</taxon>
        <taxon>Lutibacter</taxon>
    </lineage>
</organism>
<dbReference type="PROSITE" id="PS52016">
    <property type="entry name" value="TONB_DEPENDENT_REC_3"/>
    <property type="match status" value="1"/>
</dbReference>
<keyword evidence="1 3" id="KW-0812">Transmembrane</keyword>
<dbReference type="InterPro" id="IPR008756">
    <property type="entry name" value="Peptidase_M56"/>
</dbReference>